<dbReference type="InParanoid" id="G2Q3P7"/>
<dbReference type="STRING" id="573729.G2Q3P7"/>
<gene>
    <name evidence="2" type="ORF">MYCTH_2296938</name>
</gene>
<evidence type="ECO:0000256" key="1">
    <source>
        <dbReference type="SAM" id="MobiDB-lite"/>
    </source>
</evidence>
<proteinExistence type="predicted"/>
<keyword evidence="3" id="KW-1185">Reference proteome</keyword>
<dbReference type="GeneID" id="11505883"/>
<reference evidence="2 3" key="1">
    <citation type="journal article" date="2011" name="Nat. Biotechnol.">
        <title>Comparative genomic analysis of the thermophilic biomass-degrading fungi Myceliophthora thermophila and Thielavia terrestris.</title>
        <authorList>
            <person name="Berka R.M."/>
            <person name="Grigoriev I.V."/>
            <person name="Otillar R."/>
            <person name="Salamov A."/>
            <person name="Grimwood J."/>
            <person name="Reid I."/>
            <person name="Ishmael N."/>
            <person name="John T."/>
            <person name="Darmond C."/>
            <person name="Moisan M.-C."/>
            <person name="Henrissat B."/>
            <person name="Coutinho P.M."/>
            <person name="Lombard V."/>
            <person name="Natvig D.O."/>
            <person name="Lindquist E."/>
            <person name="Schmutz J."/>
            <person name="Lucas S."/>
            <person name="Harris P."/>
            <person name="Powlowski J."/>
            <person name="Bellemare A."/>
            <person name="Taylor D."/>
            <person name="Butler G."/>
            <person name="de Vries R.P."/>
            <person name="Allijn I.E."/>
            <person name="van den Brink J."/>
            <person name="Ushinsky S."/>
            <person name="Storms R."/>
            <person name="Powell A.J."/>
            <person name="Paulsen I.T."/>
            <person name="Elbourne L.D.H."/>
            <person name="Baker S.E."/>
            <person name="Magnuson J."/>
            <person name="LaBoissiere S."/>
            <person name="Clutterbuck A.J."/>
            <person name="Martinez D."/>
            <person name="Wogulis M."/>
            <person name="de Leon A.L."/>
            <person name="Rey M.W."/>
            <person name="Tsang A."/>
        </authorList>
    </citation>
    <scope>NUCLEOTIDE SEQUENCE [LARGE SCALE GENOMIC DNA]</scope>
    <source>
        <strain evidence="3">ATCC 42464 / BCRC 31852 / DSM 1799</strain>
    </source>
</reference>
<dbReference type="AlphaFoldDB" id="G2Q3P7"/>
<dbReference type="EMBL" id="CP003002">
    <property type="protein sequence ID" value="AEO54400.1"/>
    <property type="molecule type" value="Genomic_DNA"/>
</dbReference>
<evidence type="ECO:0000313" key="3">
    <source>
        <dbReference type="Proteomes" id="UP000007322"/>
    </source>
</evidence>
<dbReference type="KEGG" id="mtm:MYCTH_2296938"/>
<feature type="region of interest" description="Disordered" evidence="1">
    <location>
        <begin position="407"/>
        <end position="436"/>
    </location>
</feature>
<evidence type="ECO:0000313" key="2">
    <source>
        <dbReference type="EMBL" id="AEO54400.1"/>
    </source>
</evidence>
<dbReference type="RefSeq" id="XP_003659645.1">
    <property type="nucleotide sequence ID" value="XM_003659597.1"/>
</dbReference>
<dbReference type="VEuPathDB" id="FungiDB:MYCTH_2296938"/>
<organism evidence="2 3">
    <name type="scientific">Thermothelomyces thermophilus (strain ATCC 42464 / BCRC 31852 / DSM 1799)</name>
    <name type="common">Sporotrichum thermophile</name>
    <dbReference type="NCBI Taxonomy" id="573729"/>
    <lineage>
        <taxon>Eukaryota</taxon>
        <taxon>Fungi</taxon>
        <taxon>Dikarya</taxon>
        <taxon>Ascomycota</taxon>
        <taxon>Pezizomycotina</taxon>
        <taxon>Sordariomycetes</taxon>
        <taxon>Sordariomycetidae</taxon>
        <taxon>Sordariales</taxon>
        <taxon>Chaetomiaceae</taxon>
        <taxon>Thermothelomyces</taxon>
    </lineage>
</organism>
<dbReference type="HOGENOM" id="CLU_602938_0_0_1"/>
<name>G2Q3P7_THET4</name>
<protein>
    <submittedName>
        <fullName evidence="2">Uncharacterized protein</fullName>
    </submittedName>
</protein>
<dbReference type="Proteomes" id="UP000007322">
    <property type="component" value="Chromosome 1"/>
</dbReference>
<dbReference type="eggNOG" id="ENOG502SQ5Q">
    <property type="taxonomic scope" value="Eukaryota"/>
</dbReference>
<dbReference type="OrthoDB" id="4838614at2759"/>
<accession>G2Q3P7</accession>
<sequence>MIVLCLRVLGYLKTCTSKAITGPVRVYAKHLFDWRRLYNDLVGESCVWDFKDLFLACVSVFGWPETIEQFFGTTHTPLALDTIIKDWNGEPLDEASMMGLLDLFTSPVLQSHIGRKARKTLLMHHAKALADSVEQNKPELMKTRPFIQWLLAKTAHELEAPPERPDGVRMEHFGGLKLDQGAGIHLPIYVPTRHSRKPDWDMFFFRSTPAQRRVVELAVRTAEQIGDYALQAEAMKLLILQSQDPWRLMSALASLQLETQGDKEGYLSTCLSMYLVATDLTAEANLLRDLERPCQGGNMLLFEQCENASLTWAWVMIRILLASSINGDAGSDTTTDSSEEPSPFLARRLHLDGTRLAPYIAEFGRAELGIDISPPMEPLSVDDRIEEPDYSDDQRIAALRRRFARGASEAREASPRANPWPYYTGQESDPLAHGISPSVRVNGWPSTWYEDAQH</sequence>